<feature type="region of interest" description="Disordered" evidence="1">
    <location>
        <begin position="306"/>
        <end position="411"/>
    </location>
</feature>
<name>A0A6H5HUW8_9HYME</name>
<dbReference type="EMBL" id="CADCXV010000078">
    <property type="protein sequence ID" value="CAB0028110.1"/>
    <property type="molecule type" value="Genomic_DNA"/>
</dbReference>
<feature type="compositionally biased region" description="Basic and acidic residues" evidence="1">
    <location>
        <begin position="9"/>
        <end position="18"/>
    </location>
</feature>
<reference evidence="2 3" key="1">
    <citation type="submission" date="2020-02" db="EMBL/GenBank/DDBJ databases">
        <authorList>
            <person name="Ferguson B K."/>
        </authorList>
    </citation>
    <scope>NUCLEOTIDE SEQUENCE [LARGE SCALE GENOMIC DNA]</scope>
</reference>
<evidence type="ECO:0000313" key="2">
    <source>
        <dbReference type="EMBL" id="CAB0028110.1"/>
    </source>
</evidence>
<sequence>MPTVITTKELSDEQKRDPTSSLTSERAKSSRPIGSPCGRQRAGRRGALTTGVLRPYIPVALRRAIFDSGPQASRTRAAEPQQSESSLITFGRLCAKTSDVGRSSVMPCHAQQGASPQPLRARKFQRARQPFRAHTSRPSSRCPCRRDVKTVSPSSTGIRRGGQRRSHSRDITAQSVAESAARIDGRASASDTQSGFSNARRRRLGHQPCQRFSWAYAQPSRRIYRRHLRKWCSEQPYASKESSSSSKAASNIAEGSSEFVVHCGRLFLPRFDPCRPPDTRNTSRFVFKDLSTCEYVMRRLDTIKKPLDPPIQRTAPLSSAESTTARISSTSTARRRHSRRTSSSPPTTRRRMRRAKLRNAKLRSPRNQRLPHAQPTPPKRTPTPTAQPASATHPRTSAETTPPPTRARTRRVAFSLPSPNARSTGRGVAVALFNIAKSQARRSRRVAWVSPPK</sequence>
<feature type="compositionally biased region" description="Basic residues" evidence="1">
    <location>
        <begin position="348"/>
        <end position="366"/>
    </location>
</feature>
<evidence type="ECO:0000256" key="1">
    <source>
        <dbReference type="SAM" id="MobiDB-lite"/>
    </source>
</evidence>
<dbReference type="AlphaFoldDB" id="A0A6H5HUW8"/>
<gene>
    <name evidence="2" type="ORF">TBRA_LOCUS332</name>
</gene>
<feature type="compositionally biased region" description="Low complexity" evidence="1">
    <location>
        <begin position="318"/>
        <end position="332"/>
    </location>
</feature>
<evidence type="ECO:0000313" key="3">
    <source>
        <dbReference type="Proteomes" id="UP000479190"/>
    </source>
</evidence>
<protein>
    <submittedName>
        <fullName evidence="2">Uncharacterized protein</fullName>
    </submittedName>
</protein>
<proteinExistence type="predicted"/>
<feature type="region of interest" description="Disordered" evidence="1">
    <location>
        <begin position="1"/>
        <end position="46"/>
    </location>
</feature>
<accession>A0A6H5HUW8</accession>
<organism evidence="2 3">
    <name type="scientific">Trichogramma brassicae</name>
    <dbReference type="NCBI Taxonomy" id="86971"/>
    <lineage>
        <taxon>Eukaryota</taxon>
        <taxon>Metazoa</taxon>
        <taxon>Ecdysozoa</taxon>
        <taxon>Arthropoda</taxon>
        <taxon>Hexapoda</taxon>
        <taxon>Insecta</taxon>
        <taxon>Pterygota</taxon>
        <taxon>Neoptera</taxon>
        <taxon>Endopterygota</taxon>
        <taxon>Hymenoptera</taxon>
        <taxon>Apocrita</taxon>
        <taxon>Proctotrupomorpha</taxon>
        <taxon>Chalcidoidea</taxon>
        <taxon>Trichogrammatidae</taxon>
        <taxon>Trichogramma</taxon>
    </lineage>
</organism>
<feature type="compositionally biased region" description="Low complexity" evidence="1">
    <location>
        <begin position="382"/>
        <end position="400"/>
    </location>
</feature>
<keyword evidence="3" id="KW-1185">Reference proteome</keyword>
<dbReference type="Proteomes" id="UP000479190">
    <property type="component" value="Unassembled WGS sequence"/>
</dbReference>
<feature type="region of interest" description="Disordered" evidence="1">
    <location>
        <begin position="129"/>
        <end position="202"/>
    </location>
</feature>